<dbReference type="PANTHER" id="PTHR48075:SF7">
    <property type="entry name" value="3-HYDROXYACYL-COA DEHYDROGENASE-RELATED"/>
    <property type="match status" value="1"/>
</dbReference>
<evidence type="ECO:0000256" key="5">
    <source>
        <dbReference type="ARBA" id="ARBA00023002"/>
    </source>
</evidence>
<comment type="similarity">
    <text evidence="2">Belongs to the 3-hydroxyacyl-CoA dehydrogenase family.</text>
</comment>
<dbReference type="PANTHER" id="PTHR48075">
    <property type="entry name" value="3-HYDROXYACYL-COA DEHYDROGENASE FAMILY PROTEIN"/>
    <property type="match status" value="1"/>
</dbReference>
<evidence type="ECO:0000313" key="11">
    <source>
        <dbReference type="EMBL" id="MFC4355114.1"/>
    </source>
</evidence>
<dbReference type="SUPFAM" id="SSF52096">
    <property type="entry name" value="ClpP/crotonase"/>
    <property type="match status" value="1"/>
</dbReference>
<evidence type="ECO:0000313" key="12">
    <source>
        <dbReference type="Proteomes" id="UP001595733"/>
    </source>
</evidence>
<sequence length="794" mass="86979">MSYQIKKAAVIGSGVMGSGIAAHLANSGIATYLLDIVPSEVQPADAAKGWTKETPAFRSSIAAGALQKLLKQKPAPLTAKKNLALITPGNLEDDLEKLSEVDWVIEVIVENLEVKQQLFARIDNVVKAETIVTSNTSGISIEAMLDGRSESFKTHFLGTHFFNPPRYLKLLEVIPASTTKPEVVEFMKSFGEDVLGKGVVLAKDTPNFIANRIGTYGLLVTLREMQKRGFSVGEVDSVTGPVIGRPKSATFRTLDVVGLDTFLHVAKNVYDQTSGEEQEVFNPPAFLKQMVENKWLGAKSGQGFFVKKDKEIFELNPETMDYEPVKKLKTPSLEMAKQEKGLVNKVKSLVYAKDRTGELLWNIFNPVLRYSAELHGEIADDIVAIDQAMKWGFGWQQGPFETWDAIGVQKSVGRMKEEGHAIPAFVQSLLDQGFDSFYKEEDGELYFFTGNGYEQVPTSEKAIDLKAYKKKHGVIKKNSGASLIDLGDGIALLEFHSQSNSIGPDILQMINFAVDEVEKNYKGLVIGNQGKNFCVGANLGMILMEAQDDNIFELDFIVRMFQQAMLKIKYSTKPVVAAPFGMTLGGGAEVCLPTAHIQASTETYMGLVEAGVGLIPGGGGNKELYIKHLSSLPNNVKVDYVEVATTVFETIAMAKVSTSGEEARENNFLNQADGVSVNPDHLLYDAKQAALHLYDSGYKAPVREKVPVSGAPGYATMLVGAEGMRLSGYISDHDMKIAKKLAYVLAGGEVPYGTLVDEEYLLNLEREAFLSLVAEPKSQMRMQHMLVKGKPLRN</sequence>
<name>A0ABV8UX77_9BACL</name>
<evidence type="ECO:0000256" key="8">
    <source>
        <dbReference type="ARBA" id="ARBA00049556"/>
    </source>
</evidence>
<proteinExistence type="inferred from homology"/>
<evidence type="ECO:0000256" key="4">
    <source>
        <dbReference type="ARBA" id="ARBA00022963"/>
    </source>
</evidence>
<dbReference type="EMBL" id="JBHSEF010000022">
    <property type="protein sequence ID" value="MFC4355114.1"/>
    <property type="molecule type" value="Genomic_DNA"/>
</dbReference>
<comment type="catalytic activity">
    <reaction evidence="8">
        <text>a (3S)-3-hydroxyacyl-CoA + NAD(+) = a 3-oxoacyl-CoA + NADH + H(+)</text>
        <dbReference type="Rhea" id="RHEA:22432"/>
        <dbReference type="ChEBI" id="CHEBI:15378"/>
        <dbReference type="ChEBI" id="CHEBI:57318"/>
        <dbReference type="ChEBI" id="CHEBI:57540"/>
        <dbReference type="ChEBI" id="CHEBI:57945"/>
        <dbReference type="ChEBI" id="CHEBI:90726"/>
        <dbReference type="EC" id="1.1.1.35"/>
    </reaction>
</comment>
<dbReference type="Pfam" id="PF00725">
    <property type="entry name" value="3HCDH"/>
    <property type="match status" value="1"/>
</dbReference>
<dbReference type="Proteomes" id="UP001595733">
    <property type="component" value="Unassembled WGS sequence"/>
</dbReference>
<dbReference type="SUPFAM" id="SSF48179">
    <property type="entry name" value="6-phosphogluconate dehydrogenase C-terminal domain-like"/>
    <property type="match status" value="2"/>
</dbReference>
<dbReference type="Gene3D" id="1.10.1040.50">
    <property type="match status" value="1"/>
</dbReference>
<gene>
    <name evidence="11" type="ORF">ACFO0S_08650</name>
</gene>
<dbReference type="InterPro" id="IPR036291">
    <property type="entry name" value="NAD(P)-bd_dom_sf"/>
</dbReference>
<keyword evidence="4" id="KW-0442">Lipid degradation</keyword>
<dbReference type="InterPro" id="IPR029045">
    <property type="entry name" value="ClpP/crotonase-like_dom_sf"/>
</dbReference>
<keyword evidence="7" id="KW-0443">Lipid metabolism</keyword>
<dbReference type="InterPro" id="IPR006108">
    <property type="entry name" value="3HC_DH_C"/>
</dbReference>
<dbReference type="RefSeq" id="WP_378141463.1">
    <property type="nucleotide sequence ID" value="NZ_JBHSEF010000022.1"/>
</dbReference>
<dbReference type="SUPFAM" id="SSF51735">
    <property type="entry name" value="NAD(P)-binding Rossmann-fold domains"/>
    <property type="match status" value="1"/>
</dbReference>
<dbReference type="InterPro" id="IPR006176">
    <property type="entry name" value="3-OHacyl-CoA_DH_NAD-bd"/>
</dbReference>
<protein>
    <submittedName>
        <fullName evidence="11">3-hydroxyacyl-CoA dehydrogenase NAD-binding domain-containing protein</fullName>
    </submittedName>
</protein>
<evidence type="ECO:0000259" key="10">
    <source>
        <dbReference type="Pfam" id="PF02737"/>
    </source>
</evidence>
<keyword evidence="12" id="KW-1185">Reference proteome</keyword>
<evidence type="ECO:0000256" key="3">
    <source>
        <dbReference type="ARBA" id="ARBA00022832"/>
    </source>
</evidence>
<evidence type="ECO:0000259" key="9">
    <source>
        <dbReference type="Pfam" id="PF00725"/>
    </source>
</evidence>
<evidence type="ECO:0000256" key="1">
    <source>
        <dbReference type="ARBA" id="ARBA00005005"/>
    </source>
</evidence>
<dbReference type="Pfam" id="PF00378">
    <property type="entry name" value="ECH_1"/>
    <property type="match status" value="1"/>
</dbReference>
<dbReference type="Gene3D" id="3.90.226.10">
    <property type="entry name" value="2-enoyl-CoA Hydratase, Chain A, domain 1"/>
    <property type="match status" value="1"/>
</dbReference>
<dbReference type="InterPro" id="IPR001753">
    <property type="entry name" value="Enoyl-CoA_hydra/iso"/>
</dbReference>
<keyword evidence="5" id="KW-0560">Oxidoreductase</keyword>
<dbReference type="Gene3D" id="3.40.50.720">
    <property type="entry name" value="NAD(P)-binding Rossmann-like Domain"/>
    <property type="match status" value="1"/>
</dbReference>
<keyword evidence="3" id="KW-0276">Fatty acid metabolism</keyword>
<dbReference type="InterPro" id="IPR008927">
    <property type="entry name" value="6-PGluconate_DH-like_C_sf"/>
</dbReference>
<evidence type="ECO:0000256" key="2">
    <source>
        <dbReference type="ARBA" id="ARBA00009463"/>
    </source>
</evidence>
<comment type="pathway">
    <text evidence="1">Lipid metabolism; fatty acid beta-oxidation.</text>
</comment>
<evidence type="ECO:0000256" key="6">
    <source>
        <dbReference type="ARBA" id="ARBA00023027"/>
    </source>
</evidence>
<accession>A0ABV8UX77</accession>
<evidence type="ECO:0000256" key="7">
    <source>
        <dbReference type="ARBA" id="ARBA00023098"/>
    </source>
</evidence>
<dbReference type="CDD" id="cd06558">
    <property type="entry name" value="crotonase-like"/>
    <property type="match status" value="1"/>
</dbReference>
<dbReference type="Pfam" id="PF02737">
    <property type="entry name" value="3HCDH_N"/>
    <property type="match status" value="1"/>
</dbReference>
<organism evidence="11 12">
    <name type="scientific">Chryseomicrobium palamuruense</name>
    <dbReference type="NCBI Taxonomy" id="682973"/>
    <lineage>
        <taxon>Bacteria</taxon>
        <taxon>Bacillati</taxon>
        <taxon>Bacillota</taxon>
        <taxon>Bacilli</taxon>
        <taxon>Bacillales</taxon>
        <taxon>Caryophanaceae</taxon>
        <taxon>Chryseomicrobium</taxon>
    </lineage>
</organism>
<feature type="domain" description="3-hydroxyacyl-CoA dehydrogenase C-terminal" evidence="9">
    <location>
        <begin position="208"/>
        <end position="305"/>
    </location>
</feature>
<reference evidence="12" key="1">
    <citation type="journal article" date="2019" name="Int. J. Syst. Evol. Microbiol.">
        <title>The Global Catalogue of Microorganisms (GCM) 10K type strain sequencing project: providing services to taxonomists for standard genome sequencing and annotation.</title>
        <authorList>
            <consortium name="The Broad Institute Genomics Platform"/>
            <consortium name="The Broad Institute Genome Sequencing Center for Infectious Disease"/>
            <person name="Wu L."/>
            <person name="Ma J."/>
        </authorList>
    </citation>
    <scope>NUCLEOTIDE SEQUENCE [LARGE SCALE GENOMIC DNA]</scope>
    <source>
        <strain evidence="12">CCUG 50353</strain>
    </source>
</reference>
<comment type="caution">
    <text evidence="11">The sequence shown here is derived from an EMBL/GenBank/DDBJ whole genome shotgun (WGS) entry which is preliminary data.</text>
</comment>
<keyword evidence="6" id="KW-0520">NAD</keyword>
<feature type="domain" description="3-hydroxyacyl-CoA dehydrogenase NAD binding" evidence="10">
    <location>
        <begin position="7"/>
        <end position="205"/>
    </location>
</feature>